<feature type="non-terminal residue" evidence="1">
    <location>
        <position position="169"/>
    </location>
</feature>
<dbReference type="Gene3D" id="2.60.120.260">
    <property type="entry name" value="Galactose-binding domain-like"/>
    <property type="match status" value="1"/>
</dbReference>
<dbReference type="SUPFAM" id="SSF49785">
    <property type="entry name" value="Galactose-binding domain-like"/>
    <property type="match status" value="1"/>
</dbReference>
<dbReference type="InterPro" id="IPR008979">
    <property type="entry name" value="Galactose-bd-like_sf"/>
</dbReference>
<proteinExistence type="predicted"/>
<dbReference type="EMBL" id="CAJOBP010011474">
    <property type="protein sequence ID" value="CAF4567058.1"/>
    <property type="molecule type" value="Genomic_DNA"/>
</dbReference>
<dbReference type="Proteomes" id="UP000663873">
    <property type="component" value="Unassembled WGS sequence"/>
</dbReference>
<sequence>QQNNAVGELKFRSARETNGDPSLAVDGLEESLDWSKCATIDNYFVRKPLWMVDLGRETDVAGVMLRTWHGNNKAINSSISSSVYRDYLANLDRYNVYVHLRPRRYRFKDTNLCSFITRTDQALTSSSRLHFQCQRPLRGRFVYIEADGSTDRWNKLFTAVLCEVFVYEQ</sequence>
<evidence type="ECO:0000313" key="2">
    <source>
        <dbReference type="Proteomes" id="UP000663873"/>
    </source>
</evidence>
<reference evidence="1" key="1">
    <citation type="submission" date="2021-02" db="EMBL/GenBank/DDBJ databases">
        <authorList>
            <person name="Nowell W R."/>
        </authorList>
    </citation>
    <scope>NUCLEOTIDE SEQUENCE</scope>
</reference>
<comment type="caution">
    <text evidence="1">The sequence shown here is derived from an EMBL/GenBank/DDBJ whole genome shotgun (WGS) entry which is preliminary data.</text>
</comment>
<name>A0A820ZZQ6_9BILA</name>
<dbReference type="AlphaFoldDB" id="A0A820ZZQ6"/>
<organism evidence="1 2">
    <name type="scientific">Rotaria socialis</name>
    <dbReference type="NCBI Taxonomy" id="392032"/>
    <lineage>
        <taxon>Eukaryota</taxon>
        <taxon>Metazoa</taxon>
        <taxon>Spiralia</taxon>
        <taxon>Gnathifera</taxon>
        <taxon>Rotifera</taxon>
        <taxon>Eurotatoria</taxon>
        <taxon>Bdelloidea</taxon>
        <taxon>Philodinida</taxon>
        <taxon>Philodinidae</taxon>
        <taxon>Rotaria</taxon>
    </lineage>
</organism>
<gene>
    <name evidence="1" type="ORF">UJA718_LOCUS30170</name>
</gene>
<evidence type="ECO:0000313" key="1">
    <source>
        <dbReference type="EMBL" id="CAF4567058.1"/>
    </source>
</evidence>
<accession>A0A820ZZQ6</accession>
<keyword evidence="2" id="KW-1185">Reference proteome</keyword>
<protein>
    <submittedName>
        <fullName evidence="1">Uncharacterized protein</fullName>
    </submittedName>
</protein>